<accession>A0AAX3YQ40</accession>
<evidence type="ECO:0000313" key="2">
    <source>
        <dbReference type="EMBL" id="WLF51198.1"/>
    </source>
</evidence>
<proteinExistence type="predicted"/>
<evidence type="ECO:0000313" key="4">
    <source>
        <dbReference type="Proteomes" id="UP001231166"/>
    </source>
</evidence>
<gene>
    <name evidence="1" type="ORF">O4328_39425</name>
    <name evidence="2" type="ORF">Q5707_38195</name>
</gene>
<sequence length="70" mass="7843">MTKNSARKKAARLYQSAHPATTFPDALRAVTRPRAAPRQVSDVVVQLGLLELVRRLSVRAKENGTEFIHF</sequence>
<dbReference type="RefSeq" id="WP_005564705.1">
    <property type="nucleotide sequence ID" value="NZ_CAJUXZ010000033.1"/>
</dbReference>
<reference evidence="1" key="1">
    <citation type="submission" date="2022-12" db="EMBL/GenBank/DDBJ databases">
        <authorList>
            <person name="Krivoruchko A.V."/>
            <person name="Elkin A."/>
        </authorList>
    </citation>
    <scope>NUCLEOTIDE SEQUENCE</scope>
    <source>
        <strain evidence="1">IEGM 249</strain>
    </source>
</reference>
<geneLocation type="plasmid" evidence="2 4">
    <name>pRho-VOC14-C342</name>
</geneLocation>
<keyword evidence="3" id="KW-1185">Reference proteome</keyword>
<reference evidence="2" key="2">
    <citation type="submission" date="2023-07" db="EMBL/GenBank/DDBJ databases">
        <title>Genomic analysis of Rhodococcus opacus VOC-14 with glycol ethers degradation activity.</title>
        <authorList>
            <person name="Narkevich D.A."/>
            <person name="Hlushen A.M."/>
            <person name="Akhremchuk A.E."/>
            <person name="Sikolenko M.A."/>
            <person name="Valentovich L.N."/>
        </authorList>
    </citation>
    <scope>NUCLEOTIDE SEQUENCE</scope>
    <source>
        <strain evidence="2">VOC-14</strain>
        <plasmid evidence="2">pRho-VOC14-C342</plasmid>
    </source>
</reference>
<evidence type="ECO:0000313" key="1">
    <source>
        <dbReference type="EMBL" id="MCZ4589643.1"/>
    </source>
</evidence>
<organism evidence="2 4">
    <name type="scientific">Rhodococcus opacus</name>
    <name type="common">Nocardia opaca</name>
    <dbReference type="NCBI Taxonomy" id="37919"/>
    <lineage>
        <taxon>Bacteria</taxon>
        <taxon>Bacillati</taxon>
        <taxon>Actinomycetota</taxon>
        <taxon>Actinomycetes</taxon>
        <taxon>Mycobacteriales</taxon>
        <taxon>Nocardiaceae</taxon>
        <taxon>Rhodococcus</taxon>
    </lineage>
</organism>
<dbReference type="EMBL" id="CP130954">
    <property type="protein sequence ID" value="WLF51198.1"/>
    <property type="molecule type" value="Genomic_DNA"/>
</dbReference>
<evidence type="ECO:0000313" key="3">
    <source>
        <dbReference type="Proteomes" id="UP001066327"/>
    </source>
</evidence>
<keyword evidence="2" id="KW-0614">Plasmid</keyword>
<name>A0AAX3YQ40_RHOOP</name>
<dbReference type="AlphaFoldDB" id="A0AAX3YQ40"/>
<dbReference type="Proteomes" id="UP001231166">
    <property type="component" value="Plasmid pRho-VOC14-C342"/>
</dbReference>
<protein>
    <submittedName>
        <fullName evidence="2">Uncharacterized protein</fullName>
    </submittedName>
</protein>
<dbReference type="Proteomes" id="UP001066327">
    <property type="component" value="Unassembled WGS sequence"/>
</dbReference>
<dbReference type="EMBL" id="JAPWIS010000034">
    <property type="protein sequence ID" value="MCZ4589643.1"/>
    <property type="molecule type" value="Genomic_DNA"/>
</dbReference>